<sequence length="67" mass="7331">MYATVVAITATGAQMLSIWPPNGEEPQSEDQAKFWSRVIQISASEKTTQYLACSGVESLQASEEAYM</sequence>
<dbReference type="GeneID" id="81625942"/>
<dbReference type="AlphaFoldDB" id="A0A9W9WT09"/>
<name>A0A9W9WT09_9EURO</name>
<dbReference type="Proteomes" id="UP001148312">
    <property type="component" value="Unassembled WGS sequence"/>
</dbReference>
<dbReference type="EMBL" id="JAPWDQ010000012">
    <property type="protein sequence ID" value="KAJ5474962.1"/>
    <property type="molecule type" value="Genomic_DNA"/>
</dbReference>
<comment type="caution">
    <text evidence="1">The sequence shown here is derived from an EMBL/GenBank/DDBJ whole genome shotgun (WGS) entry which is preliminary data.</text>
</comment>
<reference evidence="1" key="2">
    <citation type="journal article" date="2023" name="IMA Fungus">
        <title>Comparative genomic study of the Penicillium genus elucidates a diverse pangenome and 15 lateral gene transfer events.</title>
        <authorList>
            <person name="Petersen C."/>
            <person name="Sorensen T."/>
            <person name="Nielsen M.R."/>
            <person name="Sondergaard T.E."/>
            <person name="Sorensen J.L."/>
            <person name="Fitzpatrick D.A."/>
            <person name="Frisvad J.C."/>
            <person name="Nielsen K.L."/>
        </authorList>
    </citation>
    <scope>NUCLEOTIDE SEQUENCE</scope>
    <source>
        <strain evidence="1">IBT 30728</strain>
    </source>
</reference>
<keyword evidence="3" id="KW-1185">Reference proteome</keyword>
<reference evidence="1" key="1">
    <citation type="submission" date="2022-12" db="EMBL/GenBank/DDBJ databases">
        <authorList>
            <person name="Petersen C."/>
        </authorList>
    </citation>
    <scope>NUCLEOTIDE SEQUENCE</scope>
    <source>
        <strain evidence="1">IBT 30728</strain>
    </source>
</reference>
<dbReference type="RefSeq" id="XP_056789161.1">
    <property type="nucleotide sequence ID" value="XM_056935693.1"/>
</dbReference>
<dbReference type="EMBL" id="JAPWDQ010000007">
    <property type="protein sequence ID" value="KAJ5483891.1"/>
    <property type="molecule type" value="Genomic_DNA"/>
</dbReference>
<protein>
    <submittedName>
        <fullName evidence="1">Uncharacterized protein</fullName>
    </submittedName>
</protein>
<gene>
    <name evidence="2" type="ORF">N7539_006091</name>
    <name evidence="1" type="ORF">N7539_008028</name>
</gene>
<accession>A0A9W9WT09</accession>
<evidence type="ECO:0000313" key="1">
    <source>
        <dbReference type="EMBL" id="KAJ5474962.1"/>
    </source>
</evidence>
<organism evidence="1 3">
    <name type="scientific">Penicillium diatomitis</name>
    <dbReference type="NCBI Taxonomy" id="2819901"/>
    <lineage>
        <taxon>Eukaryota</taxon>
        <taxon>Fungi</taxon>
        <taxon>Dikarya</taxon>
        <taxon>Ascomycota</taxon>
        <taxon>Pezizomycotina</taxon>
        <taxon>Eurotiomycetes</taxon>
        <taxon>Eurotiomycetidae</taxon>
        <taxon>Eurotiales</taxon>
        <taxon>Aspergillaceae</taxon>
        <taxon>Penicillium</taxon>
    </lineage>
</organism>
<evidence type="ECO:0000313" key="2">
    <source>
        <dbReference type="EMBL" id="KAJ5483891.1"/>
    </source>
</evidence>
<evidence type="ECO:0000313" key="3">
    <source>
        <dbReference type="Proteomes" id="UP001148312"/>
    </source>
</evidence>
<proteinExistence type="predicted"/>